<organism evidence="1 2">
    <name type="scientific">Sporosarcina ureae</name>
    <dbReference type="NCBI Taxonomy" id="1571"/>
    <lineage>
        <taxon>Bacteria</taxon>
        <taxon>Bacillati</taxon>
        <taxon>Bacillota</taxon>
        <taxon>Bacilli</taxon>
        <taxon>Bacillales</taxon>
        <taxon>Caryophanaceae</taxon>
        <taxon>Sporosarcina</taxon>
    </lineage>
</organism>
<evidence type="ECO:0000313" key="2">
    <source>
        <dbReference type="Proteomes" id="UP000192486"/>
    </source>
</evidence>
<reference evidence="1 2" key="1">
    <citation type="submission" date="2016-04" db="EMBL/GenBank/DDBJ databases">
        <title>Comparative Genomics and Epigenetics of Sporosarcina ureae.</title>
        <authorList>
            <person name="Oliver A.S."/>
            <person name="Cooper K.K."/>
        </authorList>
    </citation>
    <scope>NUCLEOTIDE SEQUENCE [LARGE SCALE GENOMIC DNA]</scope>
    <source>
        <strain evidence="1 2">S204</strain>
    </source>
</reference>
<gene>
    <name evidence="1" type="ORF">SporoS204_04825</name>
</gene>
<name>A0ABM6JUA2_SPOUR</name>
<proteinExistence type="predicted"/>
<keyword evidence="2" id="KW-1185">Reference proteome</keyword>
<protein>
    <submittedName>
        <fullName evidence="1">Uncharacterized protein</fullName>
    </submittedName>
</protein>
<dbReference type="EMBL" id="CP015108">
    <property type="protein sequence ID" value="ARF13542.1"/>
    <property type="molecule type" value="Genomic_DNA"/>
</dbReference>
<dbReference type="Proteomes" id="UP000192486">
    <property type="component" value="Chromosome"/>
</dbReference>
<dbReference type="RefSeq" id="WP_029054474.1">
    <property type="nucleotide sequence ID" value="NZ_CP015108.1"/>
</dbReference>
<evidence type="ECO:0000313" key="1">
    <source>
        <dbReference type="EMBL" id="ARF13542.1"/>
    </source>
</evidence>
<sequence>MALSRKDYLQKIIGLHERLIIASEEYEGISEEFISKQELDIPAMKEQWLQKVEEFKQILADMNALEVPNAFETEGNELKEAYTVFVNCVEEKTEKFSVEAMESGELDALQSKELHAAEDMEDLIESMFEK</sequence>
<accession>A0ABM6JUA2</accession>